<dbReference type="GO" id="GO:0008721">
    <property type="term" value="F:D-serine ammonia-lyase activity"/>
    <property type="evidence" value="ECO:0007669"/>
    <property type="project" value="TreeGrafter"/>
</dbReference>
<name>A0AAD6GUW4_9EURO</name>
<evidence type="ECO:0000256" key="2">
    <source>
        <dbReference type="ARBA" id="ARBA00010869"/>
    </source>
</evidence>
<comment type="similarity">
    <text evidence="2">Belongs to the serine/threonine dehydratase family.</text>
</comment>
<dbReference type="FunFam" id="3.40.50.1100:FF:000005">
    <property type="entry name" value="Threonine dehydratase catabolic"/>
    <property type="match status" value="1"/>
</dbReference>
<evidence type="ECO:0000313" key="6">
    <source>
        <dbReference type="EMBL" id="KAJ5589560.1"/>
    </source>
</evidence>
<reference evidence="6" key="2">
    <citation type="submission" date="2023-01" db="EMBL/GenBank/DDBJ databases">
        <authorList>
            <person name="Petersen C."/>
        </authorList>
    </citation>
    <scope>NUCLEOTIDE SEQUENCE</scope>
    <source>
        <strain evidence="6">IBT 12815</strain>
    </source>
</reference>
<dbReference type="AlphaFoldDB" id="A0AAD6GUW4"/>
<accession>A0AAD6GUW4</accession>
<comment type="cofactor">
    <cofactor evidence="1">
        <name>pyridoxal 5'-phosphate</name>
        <dbReference type="ChEBI" id="CHEBI:597326"/>
    </cofactor>
</comment>
<comment type="caution">
    <text evidence="6">The sequence shown here is derived from an EMBL/GenBank/DDBJ whole genome shotgun (WGS) entry which is preliminary data.</text>
</comment>
<sequence>MHMNVGQERRYVNNTSESASVTTGVLGGSLDVVKSGQVPSPLSLTPESAAGCTGYIESANLGGGSEAAVAIACEAVVTGRHSHRVTVGYYGEGSREIWVECFDIRSSDYGLSRIGAFKARGAFHAIERLKQDPSFIKSGGMEKGVVGFSAGNHAQALALASEESDIPAYIVMSDMTRPNKIAATNGYGANVIVCPRFERETTTAKIVADKGARLVPPFNHPDIILGQATAGLELQEQADNLDAINAPCSGTALSCEETSIRVFGAEPEFEGADDCRRGFLTSVRVTSVNTNTIANGLIGVVGEIPWSVIYERKLVDGMFAVSEKQILEPTRLILERLKMVVEPAAAVSLAVALYNEEFRQMVEKEASEKGWDLGLILSGNVSTDGLAKLFW</sequence>
<dbReference type="PANTHER" id="PTHR43050">
    <property type="entry name" value="SERINE / THREONINE RACEMASE FAMILY MEMBER"/>
    <property type="match status" value="1"/>
</dbReference>
<evidence type="ECO:0000256" key="4">
    <source>
        <dbReference type="ARBA" id="ARBA00023239"/>
    </source>
</evidence>
<proteinExistence type="inferred from homology"/>
<dbReference type="PANTHER" id="PTHR43050:SF1">
    <property type="entry name" value="SERINE RACEMASE"/>
    <property type="match status" value="1"/>
</dbReference>
<evidence type="ECO:0000256" key="3">
    <source>
        <dbReference type="ARBA" id="ARBA00022898"/>
    </source>
</evidence>
<evidence type="ECO:0000259" key="5">
    <source>
        <dbReference type="Pfam" id="PF00291"/>
    </source>
</evidence>
<dbReference type="Gene3D" id="3.40.50.1100">
    <property type="match status" value="2"/>
</dbReference>
<dbReference type="Pfam" id="PF00291">
    <property type="entry name" value="PALP"/>
    <property type="match status" value="1"/>
</dbReference>
<keyword evidence="4" id="KW-0456">Lyase</keyword>
<keyword evidence="7" id="KW-1185">Reference proteome</keyword>
<dbReference type="GO" id="GO:0018114">
    <property type="term" value="F:threonine racemase activity"/>
    <property type="evidence" value="ECO:0007669"/>
    <property type="project" value="TreeGrafter"/>
</dbReference>
<evidence type="ECO:0000256" key="1">
    <source>
        <dbReference type="ARBA" id="ARBA00001933"/>
    </source>
</evidence>
<dbReference type="EMBL" id="JAQJAE010000006">
    <property type="protein sequence ID" value="KAJ5589560.1"/>
    <property type="molecule type" value="Genomic_DNA"/>
</dbReference>
<dbReference type="InterPro" id="IPR001926">
    <property type="entry name" value="TrpB-like_PALP"/>
</dbReference>
<dbReference type="RefSeq" id="XP_056748579.1">
    <property type="nucleotide sequence ID" value="XM_056903292.1"/>
</dbReference>
<dbReference type="GO" id="GO:0000287">
    <property type="term" value="F:magnesium ion binding"/>
    <property type="evidence" value="ECO:0007669"/>
    <property type="project" value="TreeGrafter"/>
</dbReference>
<organism evidence="6 7">
    <name type="scientific">Penicillium hordei</name>
    <dbReference type="NCBI Taxonomy" id="40994"/>
    <lineage>
        <taxon>Eukaryota</taxon>
        <taxon>Fungi</taxon>
        <taxon>Dikarya</taxon>
        <taxon>Ascomycota</taxon>
        <taxon>Pezizomycotina</taxon>
        <taxon>Eurotiomycetes</taxon>
        <taxon>Eurotiomycetidae</taxon>
        <taxon>Eurotiales</taxon>
        <taxon>Aspergillaceae</taxon>
        <taxon>Penicillium</taxon>
    </lineage>
</organism>
<dbReference type="GO" id="GO:0005524">
    <property type="term" value="F:ATP binding"/>
    <property type="evidence" value="ECO:0007669"/>
    <property type="project" value="TreeGrafter"/>
</dbReference>
<dbReference type="SUPFAM" id="SSF53686">
    <property type="entry name" value="Tryptophan synthase beta subunit-like PLP-dependent enzymes"/>
    <property type="match status" value="1"/>
</dbReference>
<dbReference type="InterPro" id="IPR036052">
    <property type="entry name" value="TrpB-like_PALP_sf"/>
</dbReference>
<evidence type="ECO:0000313" key="7">
    <source>
        <dbReference type="Proteomes" id="UP001213799"/>
    </source>
</evidence>
<gene>
    <name evidence="6" type="ORF">N7537_012238</name>
</gene>
<feature type="domain" description="Tryptophan synthase beta chain-like PALP" evidence="5">
    <location>
        <begin position="111"/>
        <end position="355"/>
    </location>
</feature>
<dbReference type="GO" id="GO:0030378">
    <property type="term" value="F:serine racemase activity"/>
    <property type="evidence" value="ECO:0007669"/>
    <property type="project" value="TreeGrafter"/>
</dbReference>
<protein>
    <recommendedName>
        <fullName evidence="5">Tryptophan synthase beta chain-like PALP domain-containing protein</fullName>
    </recommendedName>
</protein>
<keyword evidence="3" id="KW-0663">Pyridoxal phosphate</keyword>
<dbReference type="Proteomes" id="UP001213799">
    <property type="component" value="Unassembled WGS sequence"/>
</dbReference>
<dbReference type="GO" id="GO:0003941">
    <property type="term" value="F:L-serine ammonia-lyase activity"/>
    <property type="evidence" value="ECO:0007669"/>
    <property type="project" value="TreeGrafter"/>
</dbReference>
<reference evidence="6" key="1">
    <citation type="journal article" date="2023" name="IMA Fungus">
        <title>Comparative genomic study of the Penicillium genus elucidates a diverse pangenome and 15 lateral gene transfer events.</title>
        <authorList>
            <person name="Petersen C."/>
            <person name="Sorensen T."/>
            <person name="Nielsen M.R."/>
            <person name="Sondergaard T.E."/>
            <person name="Sorensen J.L."/>
            <person name="Fitzpatrick D.A."/>
            <person name="Frisvad J.C."/>
            <person name="Nielsen K.L."/>
        </authorList>
    </citation>
    <scope>NUCLEOTIDE SEQUENCE</scope>
    <source>
        <strain evidence="6">IBT 12815</strain>
    </source>
</reference>
<dbReference type="GeneID" id="81593534"/>
<dbReference type="GO" id="GO:0030170">
    <property type="term" value="F:pyridoxal phosphate binding"/>
    <property type="evidence" value="ECO:0007669"/>
    <property type="project" value="TreeGrafter"/>
</dbReference>